<name>A0A6P2CYL9_9BACT</name>
<feature type="region of interest" description="Disordered" evidence="2">
    <location>
        <begin position="68"/>
        <end position="88"/>
    </location>
</feature>
<dbReference type="Proteomes" id="UP000464178">
    <property type="component" value="Chromosome"/>
</dbReference>
<protein>
    <recommendedName>
        <fullName evidence="3">Phage capsid-like C-terminal domain-containing protein</fullName>
    </recommendedName>
</protein>
<dbReference type="SUPFAM" id="SSF56563">
    <property type="entry name" value="Major capsid protein gp5"/>
    <property type="match status" value="1"/>
</dbReference>
<evidence type="ECO:0000256" key="2">
    <source>
        <dbReference type="SAM" id="MobiDB-lite"/>
    </source>
</evidence>
<keyword evidence="5" id="KW-1185">Reference proteome</keyword>
<feature type="domain" description="Phage capsid-like C-terminal" evidence="3">
    <location>
        <begin position="161"/>
        <end position="404"/>
    </location>
</feature>
<dbReference type="EMBL" id="LR593886">
    <property type="protein sequence ID" value="VTR94081.1"/>
    <property type="molecule type" value="Genomic_DNA"/>
</dbReference>
<dbReference type="Pfam" id="PF05065">
    <property type="entry name" value="Phage_capsid"/>
    <property type="match status" value="1"/>
</dbReference>
<dbReference type="InterPro" id="IPR024455">
    <property type="entry name" value="Phage_capsid"/>
</dbReference>
<accession>A0A6P2CYL9</accession>
<evidence type="ECO:0000256" key="1">
    <source>
        <dbReference type="ARBA" id="ARBA00004328"/>
    </source>
</evidence>
<dbReference type="NCBIfam" id="TIGR01554">
    <property type="entry name" value="major_cap_HK97"/>
    <property type="match status" value="1"/>
</dbReference>
<reference evidence="4 5" key="1">
    <citation type="submission" date="2019-05" db="EMBL/GenBank/DDBJ databases">
        <authorList>
            <consortium name="Science for Life Laboratories"/>
        </authorList>
    </citation>
    <scope>NUCLEOTIDE SEQUENCE [LARGE SCALE GENOMIC DNA]</scope>
    <source>
        <strain evidence="4">Soil9</strain>
    </source>
</reference>
<sequence length="437" mass="48748">MSLKNRASAEEIQGQIDSLMQEADTLQAKDSLTPEEQQHLDELLSQIETLQSDLAAAQSSQRLLAAKERMQQPTRPAPKVAATPRRDNQSDYANALRYWMLSNTDDPEETSEAHFRTREHGFRYGHRSARLKCNYRGLNFKDRTILSKGGSGSGADWQYQTYSDQVVRYLTTESPIVGVVRNDVTPDGSDKTYFKVDNSSMMSTFTSASSGTETNPTIPDTNISSADVVIKAFDITSGYQKYSFNVLRDSHQAVKLLNEIAEANGKSHARKIEEQLFLGNGDGSSGIQGLLAVDHAISSVSMSNFGMDDIEDLYYAQPQAYRQNSVWACNDTTAKVIRQKLKDTTGRSLFDRNAIDQVEWDLLLDRKFYVSRFMPDSTILFFNPDYYVLRLVDGQIFRTLEEKFFPNYAAVGIMSIGGCFVGPTGASGAIHSLTITS</sequence>
<proteinExistence type="predicted"/>
<evidence type="ECO:0000313" key="5">
    <source>
        <dbReference type="Proteomes" id="UP000464178"/>
    </source>
</evidence>
<dbReference type="InterPro" id="IPR054612">
    <property type="entry name" value="Phage_capsid-like_C"/>
</dbReference>
<dbReference type="KEGG" id="gms:SOIL9_36330"/>
<organism evidence="4 5">
    <name type="scientific">Gemmata massiliana</name>
    <dbReference type="NCBI Taxonomy" id="1210884"/>
    <lineage>
        <taxon>Bacteria</taxon>
        <taxon>Pseudomonadati</taxon>
        <taxon>Planctomycetota</taxon>
        <taxon>Planctomycetia</taxon>
        <taxon>Gemmatales</taxon>
        <taxon>Gemmataceae</taxon>
        <taxon>Gemmata</taxon>
    </lineage>
</organism>
<gene>
    <name evidence="4" type="ORF">SOIL9_36330</name>
</gene>
<feature type="region of interest" description="Disordered" evidence="2">
    <location>
        <begin position="1"/>
        <end position="38"/>
    </location>
</feature>
<evidence type="ECO:0000259" key="3">
    <source>
        <dbReference type="Pfam" id="PF05065"/>
    </source>
</evidence>
<comment type="subcellular location">
    <subcellularLocation>
        <location evidence="1">Virion</location>
    </subcellularLocation>
</comment>
<dbReference type="AlphaFoldDB" id="A0A6P2CYL9"/>
<evidence type="ECO:0000313" key="4">
    <source>
        <dbReference type="EMBL" id="VTR94081.1"/>
    </source>
</evidence>
<dbReference type="RefSeq" id="WP_261360487.1">
    <property type="nucleotide sequence ID" value="NZ_LR593886.1"/>
</dbReference>